<evidence type="ECO:0000256" key="1">
    <source>
        <dbReference type="SAM" id="Coils"/>
    </source>
</evidence>
<proteinExistence type="predicted"/>
<evidence type="ECO:0000313" key="2">
    <source>
        <dbReference type="EMBL" id="VAW88555.1"/>
    </source>
</evidence>
<dbReference type="AlphaFoldDB" id="A0A3B0Z551"/>
<keyword evidence="1" id="KW-0175">Coiled coil</keyword>
<reference evidence="2" key="1">
    <citation type="submission" date="2018-06" db="EMBL/GenBank/DDBJ databases">
        <authorList>
            <person name="Zhirakovskaya E."/>
        </authorList>
    </citation>
    <scope>NUCLEOTIDE SEQUENCE</scope>
</reference>
<dbReference type="EMBL" id="UOFQ01000102">
    <property type="protein sequence ID" value="VAW88555.1"/>
    <property type="molecule type" value="Genomic_DNA"/>
</dbReference>
<organism evidence="2">
    <name type="scientific">hydrothermal vent metagenome</name>
    <dbReference type="NCBI Taxonomy" id="652676"/>
    <lineage>
        <taxon>unclassified sequences</taxon>
        <taxon>metagenomes</taxon>
        <taxon>ecological metagenomes</taxon>
    </lineage>
</organism>
<protein>
    <submittedName>
        <fullName evidence="2">Uncharacterized protein</fullName>
    </submittedName>
</protein>
<gene>
    <name evidence="2" type="ORF">MNBD_GAMMA17-321</name>
</gene>
<accession>A0A3B0Z551</accession>
<feature type="coiled-coil region" evidence="1">
    <location>
        <begin position="163"/>
        <end position="190"/>
    </location>
</feature>
<sequence>MEQAEFELQLKVWKDLAISNQVLIKTATDALGLDPDSSRDVLKRELEIGVKKIIDAEASVGSAQQQAGQAIAVMEKKMAESEKAKNIAEAQAAAMLSAKQESEKAMAVERDAHFIAMKNINAQIAEKERTVKAINKALADTPENVVKKLKALKKQKMDETSARKVVEGEAATLRKEKRAQEQRISEFQAALEESAKLVTQHRELHELCTTLHSKVEDKADLPALTKLDDKTLDGIEEAAKKAEKADKKKK</sequence>
<name>A0A3B0Z551_9ZZZZ</name>